<evidence type="ECO:0000313" key="13">
    <source>
        <dbReference type="EMBL" id="ERP38881.1"/>
    </source>
</evidence>
<dbReference type="GO" id="GO:0016020">
    <property type="term" value="C:membrane"/>
    <property type="evidence" value="ECO:0007669"/>
    <property type="project" value="UniProtKB-SubCell"/>
</dbReference>
<dbReference type="EMBL" id="ASJR01000004">
    <property type="protein sequence ID" value="ERP38881.1"/>
    <property type="molecule type" value="Genomic_DNA"/>
</dbReference>
<keyword evidence="11" id="KW-0479">Metal-binding</keyword>
<dbReference type="GO" id="GO:0004222">
    <property type="term" value="F:metalloendopeptidase activity"/>
    <property type="evidence" value="ECO:0007669"/>
    <property type="project" value="InterPro"/>
</dbReference>
<evidence type="ECO:0000259" key="12">
    <source>
        <dbReference type="PROSITE" id="PS50106"/>
    </source>
</evidence>
<keyword evidence="10 11" id="KW-0472">Membrane</keyword>
<feature type="domain" description="PDZ" evidence="12">
    <location>
        <begin position="209"/>
        <end position="267"/>
    </location>
</feature>
<dbReference type="OrthoDB" id="9782003at2"/>
<evidence type="ECO:0000256" key="8">
    <source>
        <dbReference type="ARBA" id="ARBA00022989"/>
    </source>
</evidence>
<dbReference type="PROSITE" id="PS50106">
    <property type="entry name" value="PDZ"/>
    <property type="match status" value="1"/>
</dbReference>
<evidence type="ECO:0000256" key="3">
    <source>
        <dbReference type="ARBA" id="ARBA00007931"/>
    </source>
</evidence>
<dbReference type="SMART" id="SM00228">
    <property type="entry name" value="PDZ"/>
    <property type="match status" value="2"/>
</dbReference>
<dbReference type="RefSeq" id="WP_022636180.1">
    <property type="nucleotide sequence ID" value="NZ_ASJR01000004.1"/>
</dbReference>
<keyword evidence="9 11" id="KW-0482">Metalloprotease</keyword>
<dbReference type="Pfam" id="PF02163">
    <property type="entry name" value="Peptidase_M50"/>
    <property type="match status" value="1"/>
</dbReference>
<comment type="caution">
    <text evidence="13">The sequence shown here is derived from an EMBL/GenBank/DDBJ whole genome shotgun (WGS) entry which is preliminary data.</text>
</comment>
<reference evidence="13 14" key="1">
    <citation type="journal article" date="2013" name="Environ. Microbiol.">
        <title>Genome analysis of Chitinivibrio alkaliphilus gen. nov., sp. nov., a novel extremely haloalkaliphilic anaerobic chitinolytic bacterium from the candidate phylum Termite Group 3.</title>
        <authorList>
            <person name="Sorokin D.Y."/>
            <person name="Gumerov V.M."/>
            <person name="Rakitin A.L."/>
            <person name="Beletsky A.V."/>
            <person name="Damste J.S."/>
            <person name="Muyzer G."/>
            <person name="Mardanov A.V."/>
            <person name="Ravin N.V."/>
        </authorList>
    </citation>
    <scope>NUCLEOTIDE SEQUENCE [LARGE SCALE GENOMIC DNA]</scope>
    <source>
        <strain evidence="13 14">ACht1</strain>
    </source>
</reference>
<evidence type="ECO:0000256" key="10">
    <source>
        <dbReference type="ARBA" id="ARBA00023136"/>
    </source>
</evidence>
<dbReference type="Gene3D" id="2.30.42.10">
    <property type="match status" value="2"/>
</dbReference>
<sequence length="437" mass="47678">MLYLLLGIPILGILVFIHEMGHFLAAKACKIPVEAFSIGFGKPLLKKQIGETEYRLSPIPFGGYVKMIGESPDDPRKGGFSDHPVWHRALVAIAGPAFNIISAILFFACIALGGVKEYPHLSDTTVGVVDPQGAAASQIQPGDSILAIDDTPVSSWEEIQHRLALFGESYEITFLRNSDTRTETVFIPAPETNSFEHRGSGLYPQSIPVVGEVLSGGAAEKEGTLQPGDTLTHLEDTPVRSSIQITLALQEYEPEEGAIKITLRRKDTSKTVSITPAFNEETQRHLLGIQFAAPPYTQIEHSPVSALVYGVEKTGDMIQTMLYFLSPRRLQQTLQYSSGPVAIMQISGAAIRTGLRETLQLMAFLSINLGIINLLPLAITDGGILFFLGIETIWGKPVPQKAQELIARICTALLITLFLFITLRDIAQFSTLNALLQ</sequence>
<dbReference type="AlphaFoldDB" id="U7DDC0"/>
<keyword evidence="8 11" id="KW-1133">Transmembrane helix</keyword>
<evidence type="ECO:0000256" key="4">
    <source>
        <dbReference type="ARBA" id="ARBA00022670"/>
    </source>
</evidence>
<dbReference type="InterPro" id="IPR036034">
    <property type="entry name" value="PDZ_sf"/>
</dbReference>
<evidence type="ECO:0000256" key="6">
    <source>
        <dbReference type="ARBA" id="ARBA00022801"/>
    </source>
</evidence>
<organism evidence="13 14">
    <name type="scientific">Chitinivibrio alkaliphilus ACht1</name>
    <dbReference type="NCBI Taxonomy" id="1313304"/>
    <lineage>
        <taxon>Bacteria</taxon>
        <taxon>Pseudomonadati</taxon>
        <taxon>Fibrobacterota</taxon>
        <taxon>Chitinivibrionia</taxon>
        <taxon>Chitinivibrionales</taxon>
        <taxon>Chitinivibrionaceae</taxon>
        <taxon>Chitinivibrio</taxon>
    </lineage>
</organism>
<dbReference type="EC" id="3.4.24.-" evidence="11"/>
<feature type="transmembrane region" description="Helical" evidence="11">
    <location>
        <begin position="405"/>
        <end position="423"/>
    </location>
</feature>
<proteinExistence type="inferred from homology"/>
<feature type="transmembrane region" description="Helical" evidence="11">
    <location>
        <begin position="89"/>
        <end position="112"/>
    </location>
</feature>
<dbReference type="Proteomes" id="UP000017148">
    <property type="component" value="Unassembled WGS sequence"/>
</dbReference>
<comment type="cofactor">
    <cofactor evidence="1 11">
        <name>Zn(2+)</name>
        <dbReference type="ChEBI" id="CHEBI:29105"/>
    </cofactor>
</comment>
<dbReference type="NCBIfam" id="TIGR00054">
    <property type="entry name" value="RIP metalloprotease RseP"/>
    <property type="match status" value="1"/>
</dbReference>
<dbReference type="InterPro" id="IPR001478">
    <property type="entry name" value="PDZ"/>
</dbReference>
<keyword evidence="4 13" id="KW-0645">Protease</keyword>
<name>U7DDC0_9BACT</name>
<dbReference type="SUPFAM" id="SSF50156">
    <property type="entry name" value="PDZ domain-like"/>
    <property type="match status" value="2"/>
</dbReference>
<evidence type="ECO:0000256" key="9">
    <source>
        <dbReference type="ARBA" id="ARBA00023049"/>
    </source>
</evidence>
<keyword evidence="6 11" id="KW-0378">Hydrolase</keyword>
<evidence type="ECO:0000256" key="11">
    <source>
        <dbReference type="RuleBase" id="RU362031"/>
    </source>
</evidence>
<protein>
    <recommendedName>
        <fullName evidence="11">Zinc metalloprotease</fullName>
        <ecNumber evidence="11">3.4.24.-</ecNumber>
    </recommendedName>
</protein>
<dbReference type="CDD" id="cd06163">
    <property type="entry name" value="S2P-M50_PDZ_RseP-like"/>
    <property type="match status" value="1"/>
</dbReference>
<evidence type="ECO:0000256" key="2">
    <source>
        <dbReference type="ARBA" id="ARBA00004141"/>
    </source>
</evidence>
<keyword evidence="5 11" id="KW-0812">Transmembrane</keyword>
<evidence type="ECO:0000256" key="1">
    <source>
        <dbReference type="ARBA" id="ARBA00001947"/>
    </source>
</evidence>
<comment type="subcellular location">
    <subcellularLocation>
        <location evidence="2">Membrane</location>
        <topology evidence="2">Multi-pass membrane protein</topology>
    </subcellularLocation>
</comment>
<gene>
    <name evidence="13" type="ORF">CALK_0659</name>
</gene>
<keyword evidence="7 11" id="KW-0862">Zinc</keyword>
<evidence type="ECO:0000256" key="5">
    <source>
        <dbReference type="ARBA" id="ARBA00022692"/>
    </source>
</evidence>
<evidence type="ECO:0000256" key="7">
    <source>
        <dbReference type="ARBA" id="ARBA00022833"/>
    </source>
</evidence>
<dbReference type="eggNOG" id="COG0750">
    <property type="taxonomic scope" value="Bacteria"/>
</dbReference>
<comment type="similarity">
    <text evidence="3 11">Belongs to the peptidase M50B family.</text>
</comment>
<keyword evidence="14" id="KW-1185">Reference proteome</keyword>
<dbReference type="STRING" id="1313304.CALK_0659"/>
<dbReference type="GO" id="GO:0046872">
    <property type="term" value="F:metal ion binding"/>
    <property type="evidence" value="ECO:0007669"/>
    <property type="project" value="UniProtKB-KW"/>
</dbReference>
<accession>U7DDC0</accession>
<evidence type="ECO:0000313" key="14">
    <source>
        <dbReference type="Proteomes" id="UP000017148"/>
    </source>
</evidence>
<dbReference type="GO" id="GO:0006508">
    <property type="term" value="P:proteolysis"/>
    <property type="evidence" value="ECO:0007669"/>
    <property type="project" value="UniProtKB-KW"/>
</dbReference>
<dbReference type="PANTHER" id="PTHR42837:SF2">
    <property type="entry name" value="MEMBRANE METALLOPROTEASE ARASP2, CHLOROPLASTIC-RELATED"/>
    <property type="match status" value="1"/>
</dbReference>
<dbReference type="InterPro" id="IPR004387">
    <property type="entry name" value="Pept_M50_Zn"/>
</dbReference>
<feature type="transmembrane region" description="Helical" evidence="11">
    <location>
        <begin position="361"/>
        <end position="390"/>
    </location>
</feature>
<dbReference type="InterPro" id="IPR008915">
    <property type="entry name" value="Peptidase_M50"/>
</dbReference>
<dbReference type="PANTHER" id="PTHR42837">
    <property type="entry name" value="REGULATOR OF SIGMA-E PROTEASE RSEP"/>
    <property type="match status" value="1"/>
</dbReference>